<protein>
    <recommendedName>
        <fullName evidence="4">Antibiotic resistance protein VanZ</fullName>
    </recommendedName>
</protein>
<dbReference type="EMBL" id="CP062222">
    <property type="protein sequence ID" value="QTC90511.1"/>
    <property type="molecule type" value="Genomic_DNA"/>
</dbReference>
<keyword evidence="3" id="KW-1185">Reference proteome</keyword>
<proteinExistence type="predicted"/>
<feature type="transmembrane region" description="Helical" evidence="1">
    <location>
        <begin position="46"/>
        <end position="65"/>
    </location>
</feature>
<keyword evidence="1" id="KW-0812">Transmembrane</keyword>
<feature type="transmembrane region" description="Helical" evidence="1">
    <location>
        <begin position="72"/>
        <end position="90"/>
    </location>
</feature>
<feature type="transmembrane region" description="Helical" evidence="1">
    <location>
        <begin position="14"/>
        <end position="34"/>
    </location>
</feature>
<evidence type="ECO:0008006" key="4">
    <source>
        <dbReference type="Google" id="ProtNLM"/>
    </source>
</evidence>
<name>A0A975BZ50_9CAUL</name>
<feature type="transmembrane region" description="Helical" evidence="1">
    <location>
        <begin position="96"/>
        <end position="115"/>
    </location>
</feature>
<evidence type="ECO:0000256" key="1">
    <source>
        <dbReference type="SAM" id="Phobius"/>
    </source>
</evidence>
<reference evidence="2" key="1">
    <citation type="submission" date="2020-09" db="EMBL/GenBank/DDBJ databases">
        <title>Brevundimonas sp. LVF2 isolated from a puddle in Goettingen, Germany.</title>
        <authorList>
            <person name="Friedrich I."/>
            <person name="Klassen A."/>
            <person name="Hannes N."/>
            <person name="Schneider D."/>
            <person name="Hertel R."/>
            <person name="Daniel R."/>
        </authorList>
    </citation>
    <scope>NUCLEOTIDE SEQUENCE</scope>
    <source>
        <strain evidence="2">LVF2</strain>
    </source>
</reference>
<organism evidence="2 3">
    <name type="scientific">Brevundimonas goettingensis</name>
    <dbReference type="NCBI Taxonomy" id="2774190"/>
    <lineage>
        <taxon>Bacteria</taxon>
        <taxon>Pseudomonadati</taxon>
        <taxon>Pseudomonadota</taxon>
        <taxon>Alphaproteobacteria</taxon>
        <taxon>Caulobacterales</taxon>
        <taxon>Caulobacteraceae</taxon>
        <taxon>Brevundimonas</taxon>
    </lineage>
</organism>
<keyword evidence="1" id="KW-1133">Transmembrane helix</keyword>
<dbReference type="AlphaFoldDB" id="A0A975BZ50"/>
<gene>
    <name evidence="2" type="ORF">IFJ75_14695</name>
</gene>
<accession>A0A975BZ50</accession>
<dbReference type="Proteomes" id="UP000663918">
    <property type="component" value="Chromosome"/>
</dbReference>
<dbReference type="KEGG" id="bgoe:IFJ75_14695"/>
<sequence length="169" mass="18303">MTPSLLTPNRVLRILRPTAAVCGLGLAVVILGPFHGLERVFGLTDGPAHAIAFFWIVTGLFAIAPGWRRGDIALVALLIAVMSETLQALTGRSLSLLELAADAVGIVVAMIPGWVERLRFLARTAPDATFAEIRAQDRRGQPDAEAALDVTALVRSPATRHRRRRKEPR</sequence>
<dbReference type="RefSeq" id="WP_207868957.1">
    <property type="nucleotide sequence ID" value="NZ_CP062222.1"/>
</dbReference>
<evidence type="ECO:0000313" key="3">
    <source>
        <dbReference type="Proteomes" id="UP000663918"/>
    </source>
</evidence>
<keyword evidence="1" id="KW-0472">Membrane</keyword>
<evidence type="ECO:0000313" key="2">
    <source>
        <dbReference type="EMBL" id="QTC90511.1"/>
    </source>
</evidence>